<accession>A0A1G1WNW1</accession>
<dbReference type="STRING" id="1802603.A3F35_01390"/>
<reference evidence="2 3" key="1">
    <citation type="journal article" date="2016" name="Nat. Commun.">
        <title>Thousands of microbial genomes shed light on interconnected biogeochemical processes in an aquifer system.</title>
        <authorList>
            <person name="Anantharaman K."/>
            <person name="Brown C.T."/>
            <person name="Hug L.A."/>
            <person name="Sharon I."/>
            <person name="Castelle C.J."/>
            <person name="Probst A.J."/>
            <person name="Thomas B.C."/>
            <person name="Singh A."/>
            <person name="Wilkins M.J."/>
            <person name="Karaoz U."/>
            <person name="Brodie E.L."/>
            <person name="Williams K.H."/>
            <person name="Hubbard S.S."/>
            <person name="Banfield J.F."/>
        </authorList>
    </citation>
    <scope>NUCLEOTIDE SEQUENCE [LARGE SCALE GENOMIC DNA]</scope>
</reference>
<comment type="caution">
    <text evidence="2">The sequence shown here is derived from an EMBL/GenBank/DDBJ whole genome shotgun (WGS) entry which is preliminary data.</text>
</comment>
<gene>
    <name evidence="2" type="ORF">A3F35_01390</name>
</gene>
<dbReference type="Proteomes" id="UP000178068">
    <property type="component" value="Unassembled WGS sequence"/>
</dbReference>
<organism evidence="2 3">
    <name type="scientific">Candidatus Woykebacteria bacterium RIFCSPHIGHO2_12_FULL_45_10</name>
    <dbReference type="NCBI Taxonomy" id="1802603"/>
    <lineage>
        <taxon>Bacteria</taxon>
        <taxon>Candidatus Woykeibacteriota</taxon>
    </lineage>
</organism>
<proteinExistence type="predicted"/>
<evidence type="ECO:0000256" key="1">
    <source>
        <dbReference type="SAM" id="SignalP"/>
    </source>
</evidence>
<dbReference type="AlphaFoldDB" id="A0A1G1WNW1"/>
<name>A0A1G1WNW1_9BACT</name>
<feature type="chain" id="PRO_5009581223" description="Mannosyl-glycoprotein endo-beta-N-acetylglucosamidase-like domain-containing protein" evidence="1">
    <location>
        <begin position="21"/>
        <end position="185"/>
    </location>
</feature>
<dbReference type="EMBL" id="MHCZ01000034">
    <property type="protein sequence ID" value="OGY29373.1"/>
    <property type="molecule type" value="Genomic_DNA"/>
</dbReference>
<evidence type="ECO:0008006" key="4">
    <source>
        <dbReference type="Google" id="ProtNLM"/>
    </source>
</evidence>
<sequence>MLSFFTRTAAMVVIALALLAASPTISNSFSRKAVSTETTAAQAPLSQTQNAMVVLVVAKKDDRAARLQKYLENVASPMASEATNLINIADKYDLDWTFLPAIAALESQSGKMVPGSSFNPYGWNNGHAYFGSWVEASDTVAAGIRSRYQPEGEVTAWGIGPRYAESGTWAIRVVHFQEQIALTSL</sequence>
<evidence type="ECO:0000313" key="2">
    <source>
        <dbReference type="EMBL" id="OGY29373.1"/>
    </source>
</evidence>
<evidence type="ECO:0000313" key="3">
    <source>
        <dbReference type="Proteomes" id="UP000178068"/>
    </source>
</evidence>
<feature type="signal peptide" evidence="1">
    <location>
        <begin position="1"/>
        <end position="20"/>
    </location>
</feature>
<keyword evidence="1" id="KW-0732">Signal</keyword>
<protein>
    <recommendedName>
        <fullName evidence="4">Mannosyl-glycoprotein endo-beta-N-acetylglucosamidase-like domain-containing protein</fullName>
    </recommendedName>
</protein>